<dbReference type="Proteomes" id="UP000247584">
    <property type="component" value="Unassembled WGS sequence"/>
</dbReference>
<evidence type="ECO:0000256" key="1">
    <source>
        <dbReference type="SAM" id="Coils"/>
    </source>
</evidence>
<evidence type="ECO:0000313" key="3">
    <source>
        <dbReference type="Proteomes" id="UP000247584"/>
    </source>
</evidence>
<name>A0ABX5PS22_9GAMM</name>
<organism evidence="2 3">
    <name type="scientific">Shewanella chilikensis</name>
    <dbReference type="NCBI Taxonomy" id="558541"/>
    <lineage>
        <taxon>Bacteria</taxon>
        <taxon>Pseudomonadati</taxon>
        <taxon>Pseudomonadota</taxon>
        <taxon>Gammaproteobacteria</taxon>
        <taxon>Alteromonadales</taxon>
        <taxon>Shewanellaceae</taxon>
        <taxon>Shewanella</taxon>
    </lineage>
</organism>
<accession>A0ABX5PS22</accession>
<feature type="coiled-coil region" evidence="1">
    <location>
        <begin position="23"/>
        <end position="50"/>
    </location>
</feature>
<comment type="caution">
    <text evidence="2">The sequence shown here is derived from an EMBL/GenBank/DDBJ whole genome shotgun (WGS) entry which is preliminary data.</text>
</comment>
<reference evidence="2 3" key="1">
    <citation type="submission" date="2018-06" db="EMBL/GenBank/DDBJ databases">
        <title>Genomic Encyclopedia of Type Strains, Phase III (KMG-III): the genomes of soil and plant-associated and newly described type strains.</title>
        <authorList>
            <person name="Whitman W."/>
        </authorList>
    </citation>
    <scope>NUCLEOTIDE SEQUENCE [LARGE SCALE GENOMIC DNA]</scope>
    <source>
        <strain evidence="2 3">JC5</strain>
    </source>
</reference>
<gene>
    <name evidence="2" type="ORF">C8J23_10382</name>
</gene>
<keyword evidence="3" id="KW-1185">Reference proteome</keyword>
<keyword evidence="1" id="KW-0175">Coiled coil</keyword>
<sequence>MRNRESKKLFIQGIPERLDFLFDKAIENSENELRNDINELEKRFNEVNEKHSCISWDDLDIAVNGIPDDVEDILYELSDLHFDLEVSKEKLKSLVEMKVLNLYKTYEIILKELISHTFPNQSNKSLYQWENVKGLMAEHEIKFGEINEYPFINQLRLVNNNIKHSPYIEGNVKKNIKEFKNDDEYNCDNLELFYNRVNCKVKPFLTKLADELTKYLYDFSDERIESIVELYSERMGDAELDTLIDKLQAKVSLKSKRHKKKRLRTTGFEF</sequence>
<protein>
    <submittedName>
        <fullName evidence="2">Uncharacterized protein</fullName>
    </submittedName>
</protein>
<proteinExistence type="predicted"/>
<dbReference type="EMBL" id="QJSY01000003">
    <property type="protein sequence ID" value="PYE60469.1"/>
    <property type="molecule type" value="Genomic_DNA"/>
</dbReference>
<evidence type="ECO:0000313" key="2">
    <source>
        <dbReference type="EMBL" id="PYE60469.1"/>
    </source>
</evidence>
<dbReference type="RefSeq" id="WP_101055588.1">
    <property type="nucleotide sequence ID" value="NZ_BMXX01000003.1"/>
</dbReference>